<dbReference type="PANTHER" id="PTHR38479:SF2">
    <property type="entry name" value="WINGED HELIX DNA-BINDING DOMAIN-CONTAINING PROTEIN"/>
    <property type="match status" value="1"/>
</dbReference>
<dbReference type="EMBL" id="JAGIOB010000001">
    <property type="protein sequence ID" value="MBP2418923.1"/>
    <property type="molecule type" value="Genomic_DNA"/>
</dbReference>
<dbReference type="Proteomes" id="UP000758168">
    <property type="component" value="Unassembled WGS sequence"/>
</dbReference>
<evidence type="ECO:0000313" key="1">
    <source>
        <dbReference type="EMBL" id="MBP2418923.1"/>
    </source>
</evidence>
<accession>A0ABS4ZCY2</accession>
<name>A0ABS4ZCY2_9ACTN</name>
<dbReference type="Pfam" id="PF06224">
    <property type="entry name" value="AlkZ-like"/>
    <property type="match status" value="1"/>
</dbReference>
<protein>
    <recommendedName>
        <fullName evidence="3">Winged helix DNA-binding domain-containing protein</fullName>
    </recommendedName>
</protein>
<evidence type="ECO:0000313" key="2">
    <source>
        <dbReference type="Proteomes" id="UP000758168"/>
    </source>
</evidence>
<comment type="caution">
    <text evidence="1">The sequence shown here is derived from an EMBL/GenBank/DDBJ whole genome shotgun (WGS) entry which is preliminary data.</text>
</comment>
<dbReference type="RefSeq" id="WP_210058859.1">
    <property type="nucleotide sequence ID" value="NZ_JAGIOB010000001.1"/>
</dbReference>
<evidence type="ECO:0008006" key="3">
    <source>
        <dbReference type="Google" id="ProtNLM"/>
    </source>
</evidence>
<organism evidence="1 2">
    <name type="scientific">Microlunatus capsulatus</name>
    <dbReference type="NCBI Taxonomy" id="99117"/>
    <lineage>
        <taxon>Bacteria</taxon>
        <taxon>Bacillati</taxon>
        <taxon>Actinomycetota</taxon>
        <taxon>Actinomycetes</taxon>
        <taxon>Propionibacteriales</taxon>
        <taxon>Propionibacteriaceae</taxon>
        <taxon>Microlunatus</taxon>
    </lineage>
</organism>
<reference evidence="1 2" key="1">
    <citation type="submission" date="2021-03" db="EMBL/GenBank/DDBJ databases">
        <title>Sequencing the genomes of 1000 actinobacteria strains.</title>
        <authorList>
            <person name="Klenk H.-P."/>
        </authorList>
    </citation>
    <scope>NUCLEOTIDE SEQUENCE [LARGE SCALE GENOMIC DNA]</scope>
    <source>
        <strain evidence="1 2">DSM 12936</strain>
    </source>
</reference>
<proteinExistence type="predicted"/>
<keyword evidence="2" id="KW-1185">Reference proteome</keyword>
<gene>
    <name evidence="1" type="ORF">JOF54_003845</name>
</gene>
<dbReference type="PANTHER" id="PTHR38479">
    <property type="entry name" value="LMO0824 PROTEIN"/>
    <property type="match status" value="1"/>
</dbReference>
<sequence length="370" mass="39804">MVPAATGALAWRLGRHALDPSGPASTAVEVVDRVLAVRGWPADAADLAVSVRQAVPDPGGLERALDAGELVRSYAFRGGSYAFTPEVAALVLAVRTITRVWETRRWQQQGGFALEDWEPLREEVCAALADGPLTRDEISARLAGTPLAHLSGAATGQGADSLYKPLHWWGDICFGPPREGRSTFRLLRGDPAWPGRPDVDDAGRELVTRYLAGYGPATATNLHYWLTEGLGVPRRRLQRWLADLGDDVVTDVVDGDEDAAVLLRADREAVRAARPSDVVRLLPAFDPWVLGPGTADARLVAPGRRSLVSQGHSLVVRGGVVVGTWRSRAGTVDVGWFSEAGVVPVDALRTEVQRLATIRSQELTLTSATR</sequence>
<dbReference type="InterPro" id="IPR009351">
    <property type="entry name" value="AlkZ-like"/>
</dbReference>